<proteinExistence type="inferred from homology"/>
<keyword evidence="8" id="KW-1185">Reference proteome</keyword>
<dbReference type="EMBL" id="CP108058">
    <property type="protein sequence ID" value="WUO51264.1"/>
    <property type="molecule type" value="Genomic_DNA"/>
</dbReference>
<dbReference type="PROSITE" id="PS51318">
    <property type="entry name" value="TAT"/>
    <property type="match status" value="1"/>
</dbReference>
<dbReference type="InterPro" id="IPR050416">
    <property type="entry name" value="FAD-linked_Oxidoreductase"/>
</dbReference>
<dbReference type="Pfam" id="PF08031">
    <property type="entry name" value="BBE"/>
    <property type="match status" value="1"/>
</dbReference>
<comment type="cofactor">
    <cofactor evidence="1">
        <name>FAD</name>
        <dbReference type="ChEBI" id="CHEBI:57692"/>
    </cofactor>
</comment>
<evidence type="ECO:0000256" key="2">
    <source>
        <dbReference type="ARBA" id="ARBA00005466"/>
    </source>
</evidence>
<keyword evidence="3" id="KW-0285">Flavoprotein</keyword>
<evidence type="ECO:0000256" key="1">
    <source>
        <dbReference type="ARBA" id="ARBA00001974"/>
    </source>
</evidence>
<geneLocation type="plasmid" evidence="7 8">
    <name>unnamed1</name>
</geneLocation>
<keyword evidence="4" id="KW-0274">FAD</keyword>
<dbReference type="GeneID" id="91413990"/>
<comment type="similarity">
    <text evidence="2">Belongs to the oxygen-dependent FAD-linked oxidoreductase family.</text>
</comment>
<dbReference type="InterPro" id="IPR012951">
    <property type="entry name" value="BBE"/>
</dbReference>
<dbReference type="InterPro" id="IPR036318">
    <property type="entry name" value="FAD-bd_PCMH-like_sf"/>
</dbReference>
<evidence type="ECO:0000256" key="5">
    <source>
        <dbReference type="ARBA" id="ARBA00023002"/>
    </source>
</evidence>
<dbReference type="InterPro" id="IPR016166">
    <property type="entry name" value="FAD-bd_PCMH"/>
</dbReference>
<organism evidence="7 8">
    <name type="scientific">Streptomyces goshikiensis</name>
    <dbReference type="NCBI Taxonomy" id="1942"/>
    <lineage>
        <taxon>Bacteria</taxon>
        <taxon>Bacillati</taxon>
        <taxon>Actinomycetota</taxon>
        <taxon>Actinomycetes</taxon>
        <taxon>Kitasatosporales</taxon>
        <taxon>Streptomycetaceae</taxon>
        <taxon>Streptomyces</taxon>
    </lineage>
</organism>
<dbReference type="PROSITE" id="PS51387">
    <property type="entry name" value="FAD_PCMH"/>
    <property type="match status" value="1"/>
</dbReference>
<dbReference type="PANTHER" id="PTHR42973">
    <property type="entry name" value="BINDING OXIDOREDUCTASE, PUTATIVE (AFU_ORTHOLOGUE AFUA_1G17690)-RELATED"/>
    <property type="match status" value="1"/>
</dbReference>
<name>A0ABZ1RXR0_9ACTN</name>
<dbReference type="Gene3D" id="3.40.462.20">
    <property type="match status" value="1"/>
</dbReference>
<dbReference type="RefSeq" id="WP_008740535.1">
    <property type="nucleotide sequence ID" value="NZ_BMVE01000016.1"/>
</dbReference>
<evidence type="ECO:0000313" key="7">
    <source>
        <dbReference type="EMBL" id="WUO51264.1"/>
    </source>
</evidence>
<dbReference type="Proteomes" id="UP001432075">
    <property type="component" value="Plasmid unnamed1"/>
</dbReference>
<reference evidence="7" key="1">
    <citation type="submission" date="2022-10" db="EMBL/GenBank/DDBJ databases">
        <title>The complete genomes of actinobacterial strains from the NBC collection.</title>
        <authorList>
            <person name="Joergensen T.S."/>
            <person name="Alvarez Arevalo M."/>
            <person name="Sterndorff E.B."/>
            <person name="Faurdal D."/>
            <person name="Vuksanovic O."/>
            <person name="Mourched A.-S."/>
            <person name="Charusanti P."/>
            <person name="Shaw S."/>
            <person name="Blin K."/>
            <person name="Weber T."/>
        </authorList>
    </citation>
    <scope>NUCLEOTIDE SEQUENCE</scope>
    <source>
        <strain evidence="7">NBC_00283</strain>
        <plasmid evidence="7">unnamed1</plasmid>
    </source>
</reference>
<keyword evidence="7" id="KW-0614">Plasmid</keyword>
<evidence type="ECO:0000313" key="8">
    <source>
        <dbReference type="Proteomes" id="UP001432075"/>
    </source>
</evidence>
<keyword evidence="5" id="KW-0560">Oxidoreductase</keyword>
<dbReference type="SUPFAM" id="SSF56176">
    <property type="entry name" value="FAD-binding/transporter-associated domain-like"/>
    <property type="match status" value="1"/>
</dbReference>
<evidence type="ECO:0000256" key="4">
    <source>
        <dbReference type="ARBA" id="ARBA00022827"/>
    </source>
</evidence>
<dbReference type="PANTHER" id="PTHR42973:SF39">
    <property type="entry name" value="FAD-BINDING PCMH-TYPE DOMAIN-CONTAINING PROTEIN"/>
    <property type="match status" value="1"/>
</dbReference>
<sequence length="507" mass="53876">MINRRTLLAAGAGITATAATVGMASASPRRRRATGAWERLGASLTGDLVLPGDAQYERARQLANAQFDNIYPQAVVYAETPGDVRTAMRFAQDQGIHTAVRSGGHNYGGWSTTEGLVINLTRIKHVRAGADTVSVGPGVQAVDVVPQLSPHGITVPAGFCPTVSPGGFITGGGTGWQYRKYGPASDRLVSAQVVLADGRIVTASKDNHPDLLWALRGGGGGNFGVVTDFRVAPTKITRVGHYTLTWTWANAQRAVSGYLDWSAQASADLACGGLIRLPNAAPGNLPTIIVSGVHFGSMEQLEAELALLTSLVGTAPATRVVQELSYDKAMMRVFGCEDKTADACHITGSNPEAALPRQAWVKNRGRMFNRVMPQTGVDQLLTAFDADRRAGQTRIVSLLGLGKNANKPAVDSTAWLHRDALYSATATVSLASSTPAAEDEAAASGWLNGLFNAFDPYSNGHSYVNFPDTELTNYADAYYGSNLARLSRVKNKYDVYGFFTFPQAVPA</sequence>
<gene>
    <name evidence="7" type="ORF">OHU17_35935</name>
</gene>
<accession>A0ABZ1RXR0</accession>
<protein>
    <submittedName>
        <fullName evidence="7">FAD-dependent oxidoreductase</fullName>
    </submittedName>
</protein>
<dbReference type="InterPro" id="IPR006094">
    <property type="entry name" value="Oxid_FAD_bind_N"/>
</dbReference>
<dbReference type="InterPro" id="IPR016169">
    <property type="entry name" value="FAD-bd_PCMH_sub2"/>
</dbReference>
<dbReference type="Pfam" id="PF01565">
    <property type="entry name" value="FAD_binding_4"/>
    <property type="match status" value="1"/>
</dbReference>
<dbReference type="Gene3D" id="3.30.43.10">
    <property type="entry name" value="Uridine Diphospho-n-acetylenolpyruvylglucosamine Reductase, domain 2"/>
    <property type="match status" value="1"/>
</dbReference>
<dbReference type="InterPro" id="IPR006311">
    <property type="entry name" value="TAT_signal"/>
</dbReference>
<evidence type="ECO:0000259" key="6">
    <source>
        <dbReference type="PROSITE" id="PS51387"/>
    </source>
</evidence>
<dbReference type="InterPro" id="IPR016167">
    <property type="entry name" value="FAD-bd_PCMH_sub1"/>
</dbReference>
<evidence type="ECO:0000256" key="3">
    <source>
        <dbReference type="ARBA" id="ARBA00022630"/>
    </source>
</evidence>
<dbReference type="Gene3D" id="3.30.465.10">
    <property type="match status" value="1"/>
</dbReference>
<feature type="domain" description="FAD-binding PCMH-type" evidence="6">
    <location>
        <begin position="68"/>
        <end position="236"/>
    </location>
</feature>